<feature type="region of interest" description="Disordered" evidence="1">
    <location>
        <begin position="77"/>
        <end position="96"/>
    </location>
</feature>
<evidence type="ECO:0000313" key="2">
    <source>
        <dbReference type="Proteomes" id="UP000087171"/>
    </source>
</evidence>
<dbReference type="AlphaFoldDB" id="A0A1S3DVK2"/>
<dbReference type="KEGG" id="cam:105851201"/>
<evidence type="ECO:0000256" key="1">
    <source>
        <dbReference type="SAM" id="MobiDB-lite"/>
    </source>
</evidence>
<dbReference type="Proteomes" id="UP000087171">
    <property type="component" value="Unplaced"/>
</dbReference>
<dbReference type="Pfam" id="PF03754">
    <property type="entry name" value="At2g31720-like"/>
    <property type="match status" value="1"/>
</dbReference>
<proteinExistence type="predicted"/>
<name>A0A1S3DVK2_CICAR</name>
<keyword evidence="2" id="KW-1185">Reference proteome</keyword>
<evidence type="ECO:0000313" key="3">
    <source>
        <dbReference type="RefSeq" id="XP_012567253.1"/>
    </source>
</evidence>
<dbReference type="RefSeq" id="XP_012567253.1">
    <property type="nucleotide sequence ID" value="XM_012711799.1"/>
</dbReference>
<reference evidence="3" key="1">
    <citation type="submission" date="2025-08" db="UniProtKB">
        <authorList>
            <consortium name="RefSeq"/>
        </authorList>
    </citation>
    <scope>IDENTIFICATION</scope>
    <source>
        <tissue evidence="3">Etiolated seedlings</tissue>
    </source>
</reference>
<dbReference type="GO" id="GO:0003677">
    <property type="term" value="F:DNA binding"/>
    <property type="evidence" value="ECO:0007669"/>
    <property type="project" value="InterPro"/>
</dbReference>
<dbReference type="OrthoDB" id="1935604at2759"/>
<dbReference type="PANTHER" id="PTHR31541:SF33">
    <property type="entry name" value="DUF313 DOMAIN PROTEIN"/>
    <property type="match status" value="1"/>
</dbReference>
<dbReference type="InterPro" id="IPR005508">
    <property type="entry name" value="At2g31720-like"/>
</dbReference>
<dbReference type="PANTHER" id="PTHR31541">
    <property type="entry name" value="B3 DOMAIN PLANT PROTEIN-RELATED"/>
    <property type="match status" value="1"/>
</dbReference>
<sequence length="163" mass="19063">MEKKIMLQDLEAMMEKKKNIPFNPKVHFTLNVILAQVAPHFYTNDELLQIEELHQRVCQEIKSPLILQNTMKKEIGNNKKNRGCSSNEGSMCSEERRVKPKIMKEKELPQPPKLPIHVMNKITKLNGTKVRYVMCKKLFKTDLNINNNRLSMPLKKIKCDFLT</sequence>
<dbReference type="GeneID" id="105851201"/>
<accession>A0A1S3DVK2</accession>
<gene>
    <name evidence="3" type="primary">LOC105851201</name>
</gene>
<protein>
    <submittedName>
        <fullName evidence="3">Uncharacterized protein LOC105851201</fullName>
    </submittedName>
</protein>
<organism evidence="2 3">
    <name type="scientific">Cicer arietinum</name>
    <name type="common">Chickpea</name>
    <name type="synonym">Garbanzo</name>
    <dbReference type="NCBI Taxonomy" id="3827"/>
    <lineage>
        <taxon>Eukaryota</taxon>
        <taxon>Viridiplantae</taxon>
        <taxon>Streptophyta</taxon>
        <taxon>Embryophyta</taxon>
        <taxon>Tracheophyta</taxon>
        <taxon>Spermatophyta</taxon>
        <taxon>Magnoliopsida</taxon>
        <taxon>eudicotyledons</taxon>
        <taxon>Gunneridae</taxon>
        <taxon>Pentapetalae</taxon>
        <taxon>rosids</taxon>
        <taxon>fabids</taxon>
        <taxon>Fabales</taxon>
        <taxon>Fabaceae</taxon>
        <taxon>Papilionoideae</taxon>
        <taxon>50 kb inversion clade</taxon>
        <taxon>NPAAA clade</taxon>
        <taxon>Hologalegina</taxon>
        <taxon>IRL clade</taxon>
        <taxon>Cicereae</taxon>
        <taxon>Cicer</taxon>
    </lineage>
</organism>